<accession>A0A9W8H0E6</accession>
<feature type="region of interest" description="Disordered" evidence="1">
    <location>
        <begin position="23"/>
        <end position="95"/>
    </location>
</feature>
<gene>
    <name evidence="2" type="ORF">GGI19_000680</name>
</gene>
<reference evidence="2" key="1">
    <citation type="submission" date="2022-07" db="EMBL/GenBank/DDBJ databases">
        <title>Phylogenomic reconstructions and comparative analyses of Kickxellomycotina fungi.</title>
        <authorList>
            <person name="Reynolds N.K."/>
            <person name="Stajich J.E."/>
            <person name="Barry K."/>
            <person name="Grigoriev I.V."/>
            <person name="Crous P."/>
            <person name="Smith M.E."/>
        </authorList>
    </citation>
    <scope>NUCLEOTIDE SEQUENCE</scope>
    <source>
        <strain evidence="2">BCRC 34297</strain>
    </source>
</reference>
<dbReference type="AlphaFoldDB" id="A0A9W8H0E6"/>
<dbReference type="Proteomes" id="UP001140011">
    <property type="component" value="Unassembled WGS sequence"/>
</dbReference>
<feature type="compositionally biased region" description="Low complexity" evidence="1">
    <location>
        <begin position="83"/>
        <end position="95"/>
    </location>
</feature>
<dbReference type="OrthoDB" id="5517689at2759"/>
<feature type="compositionally biased region" description="Polar residues" evidence="1">
    <location>
        <begin position="49"/>
        <end position="65"/>
    </location>
</feature>
<evidence type="ECO:0000313" key="3">
    <source>
        <dbReference type="Proteomes" id="UP001140011"/>
    </source>
</evidence>
<proteinExistence type="predicted"/>
<sequence>MMMAAPTMIDSSIPEYLLSQGLSAQSNRHSRNGLAKKRRSPIATYLQDDPQSSCETLVGAGTQQEPAAIGDTARKLDYNQGHSLSDSDNDSSNALPLNDVISELLSILKGEETHHC</sequence>
<comment type="caution">
    <text evidence="2">The sequence shown here is derived from an EMBL/GenBank/DDBJ whole genome shotgun (WGS) entry which is preliminary data.</text>
</comment>
<dbReference type="EMBL" id="JANBUH010000020">
    <property type="protein sequence ID" value="KAJ2756650.1"/>
    <property type="molecule type" value="Genomic_DNA"/>
</dbReference>
<evidence type="ECO:0000313" key="2">
    <source>
        <dbReference type="EMBL" id="KAJ2756650.1"/>
    </source>
</evidence>
<evidence type="ECO:0000256" key="1">
    <source>
        <dbReference type="SAM" id="MobiDB-lite"/>
    </source>
</evidence>
<organism evidence="2 3">
    <name type="scientific">Coemansia pectinata</name>
    <dbReference type="NCBI Taxonomy" id="1052879"/>
    <lineage>
        <taxon>Eukaryota</taxon>
        <taxon>Fungi</taxon>
        <taxon>Fungi incertae sedis</taxon>
        <taxon>Zoopagomycota</taxon>
        <taxon>Kickxellomycotina</taxon>
        <taxon>Kickxellomycetes</taxon>
        <taxon>Kickxellales</taxon>
        <taxon>Kickxellaceae</taxon>
        <taxon>Coemansia</taxon>
    </lineage>
</organism>
<feature type="compositionally biased region" description="Basic residues" evidence="1">
    <location>
        <begin position="28"/>
        <end position="40"/>
    </location>
</feature>
<keyword evidence="3" id="KW-1185">Reference proteome</keyword>
<protein>
    <submittedName>
        <fullName evidence="2">Uncharacterized protein</fullName>
    </submittedName>
</protein>
<name>A0A9W8H0E6_9FUNG</name>